<dbReference type="Proteomes" id="UP001230649">
    <property type="component" value="Unassembled WGS sequence"/>
</dbReference>
<name>A0ACC2WQF4_9TREE</name>
<proteinExistence type="predicted"/>
<gene>
    <name evidence="1" type="ORF">QFC20_001736</name>
</gene>
<accession>A0ACC2WQF4</accession>
<organism evidence="1 2">
    <name type="scientific">Naganishia adeliensis</name>
    <dbReference type="NCBI Taxonomy" id="92952"/>
    <lineage>
        <taxon>Eukaryota</taxon>
        <taxon>Fungi</taxon>
        <taxon>Dikarya</taxon>
        <taxon>Basidiomycota</taxon>
        <taxon>Agaricomycotina</taxon>
        <taxon>Tremellomycetes</taxon>
        <taxon>Filobasidiales</taxon>
        <taxon>Filobasidiaceae</taxon>
        <taxon>Naganishia</taxon>
    </lineage>
</organism>
<evidence type="ECO:0000313" key="2">
    <source>
        <dbReference type="Proteomes" id="UP001230649"/>
    </source>
</evidence>
<reference evidence="1" key="1">
    <citation type="submission" date="2023-04" db="EMBL/GenBank/DDBJ databases">
        <title>Draft Genome sequencing of Naganishia species isolated from polar environments using Oxford Nanopore Technology.</title>
        <authorList>
            <person name="Leo P."/>
            <person name="Venkateswaran K."/>
        </authorList>
    </citation>
    <scope>NUCLEOTIDE SEQUENCE</scope>
    <source>
        <strain evidence="1">MNA-CCFEE 5262</strain>
    </source>
</reference>
<evidence type="ECO:0000313" key="1">
    <source>
        <dbReference type="EMBL" id="KAJ9113713.1"/>
    </source>
</evidence>
<dbReference type="EMBL" id="JASBWS010000011">
    <property type="protein sequence ID" value="KAJ9113713.1"/>
    <property type="molecule type" value="Genomic_DNA"/>
</dbReference>
<protein>
    <submittedName>
        <fullName evidence="1">Uncharacterized protein</fullName>
    </submittedName>
</protein>
<sequence length="1444" mass="156695">MPRPQARQRYNAKARQSTLGGSSHKKRRRNKADPNEEEGEEGTFEGIVEDDDNEERGEAEEPEPASRAETMRKELVPDEAPMSTKKRKRLDAYIAKKLKQEEMHESLRIIAANALASSSAPSSFQVPTGLSTLGIKSTKTLGQFPTNPLSAIELAERREDLTVRKAMAGVPGGDQRRKGRRAGKGAYENLDNGDEEDLSGEDDVESGSEAGDQPIEEDERAVKKRKKAERNGIVVSADSATTPAMSGKKKSAKKASGVGPIRAKSDAPPKPSTANKTESSDFDSSDSENDAPVKQESPSATPSAPSAMQSVKVETKAVPAVSSAVQSSSTPVATAGSALRKGPNGEVLGPRIVERKPKIKTVRMTGHERRMLRKRQAMIDEMEEHGVEGLSDEEMPTDDDASDEDSDEEGDDNSDSDGMVDEDSGDEMDNTDGEEESGSESTTPSDAEDEEEGSGGKQSTTAKASKFKQWAMKQTAASLAPDLLALNKPLDTSGKEGEPSHPTFGPLGARYSIPSTSLLSRDLESTSAAVGTKPTSSVRPKINRRPSVTESRQGLPVVAEEQPLMEAILLNPVVIVCGETGSGKTTQVPQMLYEAGFGFPGSDNPGMIAVTQPRRVAAVSLSIRVASELNLPPNSRVVAHQIRYSSTTSKETAIKFMTDGVILRELAADFLLKRYSVVVVDEAHERGVNTDVLIGVLSRVAKLREKLWREKKDDVKPLRIVIMSATLRVSDFASNPVMFATPPPIIEISARQHPVTLHFNRRTPNDYVTEAYKKVVKIHARLPPGGVLVFMTGQGEISALCRKLEKRFGKKAIEERKRNKASKFAGTSSSSHDEAARAWEQGEGDRTAISASIKAAAVVDSALEVEDLDIGYGDDLAGDVDDGQDSEEPNPDTEALDSDDDDDTDAKLGIDKEESEVPLYILPLYSLLSNEQQLKVFQPPPEGSRLVIVATNVAETSLTIPGIKYVVDAGRVKERQYDASTGVQKFQVAWVSKASAAQRAGRAGRTGPGHCYRLYSSAMFENHFEAFSKPEILRMPIEGIMLTMKSMNIDAVVNFPFPTPPDRQGLKRAETLLTNLGALERATKTILVRGVEKSGTVGGKITDLGKAMSTFPVTPRFAKMLVIGQQHGCLPYIIAIVSALSVGDPFLREEALGLQPGDDRDENEELEEEIPELRHIKSADIQAKEERKAKRRAFYKSLQRYLALGNGTSDLFKLIALLGAYDYEGSNPNFCSKSFVRAKAMKEIQQLRQQITAIAAVQMPTAKLDPAAKLKPPSETQLKVIRQILCAGFIDQVAVRKDLATKSSTAGSKFETTKGIPYRALGVPDDVFIHPSSSLSNSAPPDFVVFGEVVSTSKVWIKTITKINPAWLSTLGKSLCTFSRPLEMPSNAAQAKGKINGSAAKSEKESSNTTREAYVTPHFGDLGVDLPVMKVTQRLEKGRWLTDI</sequence>
<keyword evidence="2" id="KW-1185">Reference proteome</keyword>
<comment type="caution">
    <text evidence="1">The sequence shown here is derived from an EMBL/GenBank/DDBJ whole genome shotgun (WGS) entry which is preliminary data.</text>
</comment>